<proteinExistence type="predicted"/>
<evidence type="ECO:0000313" key="1">
    <source>
        <dbReference type="EMBL" id="OHA02843.1"/>
    </source>
</evidence>
<sequence>MKKITAITTAILVAVLFAQLTLTSPATAPLLMRPIERLLGENTIEAGLAWIARLISESSDTEYDFTKTIDKYGFVQVALQYHRGVIADRLAEETSIRNDRGEHEMNIPAYNAGMKHLIHSLRAAWATTSTETLFMAYKAVEPRIVGTLLRHRVLFAIAHRDLVKMRAHLADPTHHMGAEDVEPDFSHKLIDRRLGEVRGATNSQAEVDAKLRLMREIVQSLITALEKHPSSY</sequence>
<organism evidence="1 2">
    <name type="scientific">Candidatus Sungbacteria bacterium RIFCSPHIGHO2_02_FULL_53_17</name>
    <dbReference type="NCBI Taxonomy" id="1802275"/>
    <lineage>
        <taxon>Bacteria</taxon>
        <taxon>Candidatus Sungiibacteriota</taxon>
    </lineage>
</organism>
<dbReference type="Proteomes" id="UP000177177">
    <property type="component" value="Unassembled WGS sequence"/>
</dbReference>
<accession>A0A1G2KU10</accession>
<dbReference type="EMBL" id="MHQN01000030">
    <property type="protein sequence ID" value="OHA02843.1"/>
    <property type="molecule type" value="Genomic_DNA"/>
</dbReference>
<reference evidence="1 2" key="1">
    <citation type="journal article" date="2016" name="Nat. Commun.">
        <title>Thousands of microbial genomes shed light on interconnected biogeochemical processes in an aquifer system.</title>
        <authorList>
            <person name="Anantharaman K."/>
            <person name="Brown C.T."/>
            <person name="Hug L.A."/>
            <person name="Sharon I."/>
            <person name="Castelle C.J."/>
            <person name="Probst A.J."/>
            <person name="Thomas B.C."/>
            <person name="Singh A."/>
            <person name="Wilkins M.J."/>
            <person name="Karaoz U."/>
            <person name="Brodie E.L."/>
            <person name="Williams K.H."/>
            <person name="Hubbard S.S."/>
            <person name="Banfield J.F."/>
        </authorList>
    </citation>
    <scope>NUCLEOTIDE SEQUENCE [LARGE SCALE GENOMIC DNA]</scope>
</reference>
<comment type="caution">
    <text evidence="1">The sequence shown here is derived from an EMBL/GenBank/DDBJ whole genome shotgun (WGS) entry which is preliminary data.</text>
</comment>
<protein>
    <submittedName>
        <fullName evidence="1">Uncharacterized protein</fullName>
    </submittedName>
</protein>
<gene>
    <name evidence="1" type="ORF">A3C92_01505</name>
</gene>
<dbReference type="AlphaFoldDB" id="A0A1G2KU10"/>
<name>A0A1G2KU10_9BACT</name>
<evidence type="ECO:0000313" key="2">
    <source>
        <dbReference type="Proteomes" id="UP000177177"/>
    </source>
</evidence>